<feature type="transmembrane region" description="Helical" evidence="1">
    <location>
        <begin position="66"/>
        <end position="84"/>
    </location>
</feature>
<protein>
    <submittedName>
        <fullName evidence="3">DUF362 domain-containing protein</fullName>
    </submittedName>
</protein>
<evidence type="ECO:0000259" key="2">
    <source>
        <dbReference type="Pfam" id="PF04015"/>
    </source>
</evidence>
<keyword evidence="1" id="KW-0812">Transmembrane</keyword>
<evidence type="ECO:0000313" key="3">
    <source>
        <dbReference type="EMBL" id="MDI6449521.1"/>
    </source>
</evidence>
<evidence type="ECO:0000313" key="4">
    <source>
        <dbReference type="Proteomes" id="UP001431776"/>
    </source>
</evidence>
<proteinExistence type="predicted"/>
<feature type="transmembrane region" description="Helical" evidence="1">
    <location>
        <begin position="96"/>
        <end position="114"/>
    </location>
</feature>
<feature type="domain" description="DUF362" evidence="2">
    <location>
        <begin position="221"/>
        <end position="460"/>
    </location>
</feature>
<keyword evidence="1" id="KW-0472">Membrane</keyword>
<dbReference type="EMBL" id="JASCXX010000011">
    <property type="protein sequence ID" value="MDI6449521.1"/>
    <property type="molecule type" value="Genomic_DNA"/>
</dbReference>
<keyword evidence="1" id="KW-1133">Transmembrane helix</keyword>
<dbReference type="AlphaFoldDB" id="A0AAW6U1P6"/>
<dbReference type="Pfam" id="PF04015">
    <property type="entry name" value="DUF362"/>
    <property type="match status" value="1"/>
</dbReference>
<evidence type="ECO:0000256" key="1">
    <source>
        <dbReference type="SAM" id="Phobius"/>
    </source>
</evidence>
<dbReference type="GO" id="GO:0000272">
    <property type="term" value="P:polysaccharide catabolic process"/>
    <property type="evidence" value="ECO:0007669"/>
    <property type="project" value="InterPro"/>
</dbReference>
<dbReference type="InterPro" id="IPR036439">
    <property type="entry name" value="Dockerin_dom_sf"/>
</dbReference>
<reference evidence="3" key="1">
    <citation type="submission" date="2023-05" db="EMBL/GenBank/DDBJ databases">
        <title>Anaerotaeda fermentans gen. nov., sp. nov., a novel anaerobic planctomycete of the new family within the order Sedimentisphaerales isolated from Taman Peninsula, Russia.</title>
        <authorList>
            <person name="Khomyakova M.A."/>
            <person name="Merkel A.Y."/>
            <person name="Slobodkin A.I."/>
        </authorList>
    </citation>
    <scope>NUCLEOTIDE SEQUENCE</scope>
    <source>
        <strain evidence="3">M17dextr</strain>
    </source>
</reference>
<dbReference type="InterPro" id="IPR007160">
    <property type="entry name" value="DUF362"/>
</dbReference>
<sequence length="605" mass="67028">MCHECDERPCKQHPTTRCFTDRPKRWYWCFWAFPFLGLASLVWFLIRVIPKPTRATYPCQRLAAPLAGGFVVWLLGVGGSVLACRKVTRLFRESRRLIACAFLVLAVVMAWWSVSLVEDRSVQGAFVPSEPPNRPMGVGQGIHPGRVVWVHEPDATRWDGVTGAWWEDEHTDQDLVDAMVSQAVRMLTGRNNDTAAWDALFRHFNQTRDLGDVGYQDGEEIAIKINMNLDDGSKWDWSPAVSLPSPQVIFALLDQLINKAGVPGGAILLYDASRYIGDPIYDKVRGSVDPNFQAVRFFVRPEVAKNGRLAAERDTAHPVHFSHPNVPHGARAYLPRCVTEAKYLINMTLLRPHQMSGITLCAKNHFGSICFDIAFRGGWTPEPLHDFAKRNQAPGSYNCLVDLIGHPHLGGKTLLYIIDGLYGAEHQNANIMRYASFGEDWTSSLLVSQDPIAIDSVGLDILRNEPKATWCAGQGVENYLHEAALADSPPSGIHYDPKGDGTGLMSLGVHEHWNNAQDKQYSVNLGLGDGIELIVVGATDSGYEALADLTADGVVDAHDLAVLFQTWLAGLDDPWWDPLCDLSTNGRIDLGDFTVLAGAWGWREP</sequence>
<feature type="transmembrane region" description="Helical" evidence="1">
    <location>
        <begin position="26"/>
        <end position="46"/>
    </location>
</feature>
<name>A0AAW6U1P6_9BACT</name>
<dbReference type="RefSeq" id="WP_349244929.1">
    <property type="nucleotide sequence ID" value="NZ_JASCXX010000011.1"/>
</dbReference>
<gene>
    <name evidence="3" type="ORF">QJ522_10750</name>
</gene>
<dbReference type="SUPFAM" id="SSF63446">
    <property type="entry name" value="Type I dockerin domain"/>
    <property type="match status" value="1"/>
</dbReference>
<organism evidence="3 4">
    <name type="scientific">Anaerobaca lacustris</name>
    <dbReference type="NCBI Taxonomy" id="3044600"/>
    <lineage>
        <taxon>Bacteria</taxon>
        <taxon>Pseudomonadati</taxon>
        <taxon>Planctomycetota</taxon>
        <taxon>Phycisphaerae</taxon>
        <taxon>Sedimentisphaerales</taxon>
        <taxon>Anaerobacaceae</taxon>
        <taxon>Anaerobaca</taxon>
    </lineage>
</organism>
<accession>A0AAW6U1P6</accession>
<dbReference type="Proteomes" id="UP001431776">
    <property type="component" value="Unassembled WGS sequence"/>
</dbReference>
<dbReference type="Gene3D" id="1.10.1330.10">
    <property type="entry name" value="Dockerin domain"/>
    <property type="match status" value="1"/>
</dbReference>
<keyword evidence="4" id="KW-1185">Reference proteome</keyword>
<comment type="caution">
    <text evidence="3">The sequence shown here is derived from an EMBL/GenBank/DDBJ whole genome shotgun (WGS) entry which is preliminary data.</text>
</comment>